<evidence type="ECO:0000256" key="4">
    <source>
        <dbReference type="ARBA" id="ARBA00022679"/>
    </source>
</evidence>
<dbReference type="Gene3D" id="3.90.550.10">
    <property type="entry name" value="Spore Coat Polysaccharide Biosynthesis Protein SpsA, Chain A"/>
    <property type="match status" value="1"/>
</dbReference>
<dbReference type="Pfam" id="PF11051">
    <property type="entry name" value="Mannosyl_trans3"/>
    <property type="match status" value="2"/>
</dbReference>
<evidence type="ECO:0000256" key="9">
    <source>
        <dbReference type="ARBA" id="ARBA00023180"/>
    </source>
</evidence>
<accession>A0A168NLJ8</accession>
<comment type="similarity">
    <text evidence="2">Belongs to the MNN1/MNT family.</text>
</comment>
<dbReference type="OMA" id="WIGYEMV"/>
<dbReference type="STRING" id="4829.A0A168NLJ8"/>
<dbReference type="EMBL" id="LT553414">
    <property type="protein sequence ID" value="SAM00783.1"/>
    <property type="molecule type" value="Genomic_DNA"/>
</dbReference>
<keyword evidence="9" id="KW-0325">Glycoprotein</keyword>
<dbReference type="GO" id="GO:0016020">
    <property type="term" value="C:membrane"/>
    <property type="evidence" value="ECO:0007669"/>
    <property type="project" value="UniProtKB-SubCell"/>
</dbReference>
<dbReference type="GO" id="GO:0005794">
    <property type="term" value="C:Golgi apparatus"/>
    <property type="evidence" value="ECO:0007669"/>
    <property type="project" value="TreeGrafter"/>
</dbReference>
<reference evidence="10" key="1">
    <citation type="submission" date="2016-04" db="EMBL/GenBank/DDBJ databases">
        <authorList>
            <person name="Evans L.H."/>
            <person name="Alamgir A."/>
            <person name="Owens N."/>
            <person name="Weber N.D."/>
            <person name="Virtaneva K."/>
            <person name="Barbian K."/>
            <person name="Babar A."/>
            <person name="Rosenke K."/>
        </authorList>
    </citation>
    <scope>NUCLEOTIDE SEQUENCE [LARGE SCALE GENOMIC DNA]</scope>
    <source>
        <strain evidence="10">CBS 101.48</strain>
    </source>
</reference>
<dbReference type="InParanoid" id="A0A168NLJ8"/>
<dbReference type="InterPro" id="IPR022751">
    <property type="entry name" value="Alpha_mannosyltransferase"/>
</dbReference>
<keyword evidence="11" id="KW-1185">Reference proteome</keyword>
<dbReference type="AlphaFoldDB" id="A0A168NLJ8"/>
<evidence type="ECO:0000256" key="6">
    <source>
        <dbReference type="ARBA" id="ARBA00022968"/>
    </source>
</evidence>
<name>A0A168NLJ8_ABSGL</name>
<evidence type="ECO:0000313" key="10">
    <source>
        <dbReference type="EMBL" id="SAM00783.1"/>
    </source>
</evidence>
<dbReference type="PANTHER" id="PTHR31392:SF1">
    <property type="entry name" value="ALPHA-1,3-MANNOSYLTRANSFERASE MNN1-RELATED"/>
    <property type="match status" value="1"/>
</dbReference>
<evidence type="ECO:0000256" key="2">
    <source>
        <dbReference type="ARBA" id="ARBA00009105"/>
    </source>
</evidence>
<keyword evidence="7" id="KW-1133">Transmembrane helix</keyword>
<dbReference type="PANTHER" id="PTHR31392">
    <property type="entry name" value="ALPHA-1,3-MANNOSYLTRANSFERASE MNN1-RELATED"/>
    <property type="match status" value="1"/>
</dbReference>
<evidence type="ECO:0000256" key="8">
    <source>
        <dbReference type="ARBA" id="ARBA00023136"/>
    </source>
</evidence>
<dbReference type="GO" id="GO:0000033">
    <property type="term" value="F:alpha-1,3-mannosyltransferase activity"/>
    <property type="evidence" value="ECO:0007669"/>
    <property type="project" value="TreeGrafter"/>
</dbReference>
<keyword evidence="5" id="KW-0812">Transmembrane</keyword>
<dbReference type="InterPro" id="IPR029044">
    <property type="entry name" value="Nucleotide-diphossugar_trans"/>
</dbReference>
<comment type="subcellular location">
    <subcellularLocation>
        <location evidence="1">Membrane</location>
        <topology evidence="1">Single-pass type II membrane protein</topology>
    </subcellularLocation>
</comment>
<keyword evidence="4" id="KW-0808">Transferase</keyword>
<evidence type="ECO:0000256" key="5">
    <source>
        <dbReference type="ARBA" id="ARBA00022692"/>
    </source>
</evidence>
<evidence type="ECO:0000256" key="3">
    <source>
        <dbReference type="ARBA" id="ARBA00022676"/>
    </source>
</evidence>
<sequence>MWSLKLQQRYQKTIPLLLLLFALISFFFVYQHTQHQRLQDLISQQEQLALDQKAEQDRLAQEKLVWIDSRRTLHEPVLNETDESWTQLLQSHDVAFPSMLPPWTGKNGEVIHSEAKGIDRAIFFCRMNLDSDSDLLQMALGETLRAQLLTTDEKMIDFKQMTSQLRIHKTLYQHFDVLQAAGGDDKGTHEWALYTALERQLYPWIQPRWPNVHAINKGNSSQRGIVMCVGEDQFHFARRTIKAIREIFKSTLPIQVYAIDAADLSESKRHDLTSSFKGVTVHNIVDRINKVGTDFGGWSLKPFAALASDFDQVILMDADVYFFQSPDTLFDDPGYAATGTLFFYDRTLFGDWTLGRHWLESFLPSVSSLVPKLRWWNYKSAHEQESGVVVIDKRRSLLGLLATCKINAKRERTEVSYKHVHGDKETFWIGYEMVQTPYAFVKTHGGVLGGLGDGGDPSRVCGNILHFDAKRKPYWWNGGLLRNKNRWPDRYLVFSHYALGEDWDFETSCIKETDQIHEFSAKDKETARIFMKFDKEQKGTDDVQ</sequence>
<dbReference type="GO" id="GO:0006493">
    <property type="term" value="P:protein O-linked glycosylation"/>
    <property type="evidence" value="ECO:0007669"/>
    <property type="project" value="TreeGrafter"/>
</dbReference>
<evidence type="ECO:0000256" key="1">
    <source>
        <dbReference type="ARBA" id="ARBA00004606"/>
    </source>
</evidence>
<keyword evidence="8" id="KW-0472">Membrane</keyword>
<dbReference type="OrthoDB" id="430354at2759"/>
<evidence type="ECO:0000256" key="7">
    <source>
        <dbReference type="ARBA" id="ARBA00022989"/>
    </source>
</evidence>
<dbReference type="Proteomes" id="UP000078561">
    <property type="component" value="Unassembled WGS sequence"/>
</dbReference>
<keyword evidence="6" id="KW-0735">Signal-anchor</keyword>
<evidence type="ECO:0008006" key="12">
    <source>
        <dbReference type="Google" id="ProtNLM"/>
    </source>
</evidence>
<organism evidence="10">
    <name type="scientific">Absidia glauca</name>
    <name type="common">Pin mould</name>
    <dbReference type="NCBI Taxonomy" id="4829"/>
    <lineage>
        <taxon>Eukaryota</taxon>
        <taxon>Fungi</taxon>
        <taxon>Fungi incertae sedis</taxon>
        <taxon>Mucoromycota</taxon>
        <taxon>Mucoromycotina</taxon>
        <taxon>Mucoromycetes</taxon>
        <taxon>Mucorales</taxon>
        <taxon>Cunninghamellaceae</taxon>
        <taxon>Absidia</taxon>
    </lineage>
</organism>
<protein>
    <recommendedName>
        <fullName evidence="12">Alpha-1,3-mannosyltransferase</fullName>
    </recommendedName>
</protein>
<proteinExistence type="inferred from homology"/>
<evidence type="ECO:0000313" key="11">
    <source>
        <dbReference type="Proteomes" id="UP000078561"/>
    </source>
</evidence>
<gene>
    <name evidence="10" type="primary">ABSGL_06506.1 scaffold 8356</name>
</gene>
<keyword evidence="3" id="KW-0328">Glycosyltransferase</keyword>
<dbReference type="SUPFAM" id="SSF53448">
    <property type="entry name" value="Nucleotide-diphospho-sugar transferases"/>
    <property type="match status" value="1"/>
</dbReference>